<protein>
    <recommendedName>
        <fullName evidence="4">Lipase chaperone</fullName>
    </recommendedName>
</protein>
<gene>
    <name evidence="2" type="ORF">LPTSP3_g02750</name>
</gene>
<name>A0ABN6K8U2_9LEPT</name>
<dbReference type="Proteomes" id="UP000245263">
    <property type="component" value="Chromosome 1"/>
</dbReference>
<evidence type="ECO:0000313" key="2">
    <source>
        <dbReference type="EMBL" id="BDA77345.1"/>
    </source>
</evidence>
<proteinExistence type="predicted"/>
<sequence length="258" mass="31004">MVLTKTIKMMNKRKLIFFILLILLVFISFTVYFLFFKNDALLRSKKPFDSGSEVTWKQLSDRPDLLLTEDYPSDLKNFLDELFGKETYEWGADRSVTYDYLVLHYPGERASVLYAIYVAYANYRDEIAKWEKDPNLNSWEKQEKILQIRNDFFPKGIKEILFPYHPSQTAQSFLYYTENYVQKNPYKYSKERKSHLLKKRQSLYGEQLHEIAKWENQNLKIAITKMIYARELEVMNSLEKEIFLQRILSDESHADFWN</sequence>
<reference evidence="2 3" key="1">
    <citation type="submission" date="2021-08" db="EMBL/GenBank/DDBJ databases">
        <title>Complete genome sequence of Leptospira kobayashii strain E30.</title>
        <authorList>
            <person name="Nakao R."/>
            <person name="Nakamura S."/>
            <person name="Masuzawa T."/>
            <person name="Koizumi N."/>
        </authorList>
    </citation>
    <scope>NUCLEOTIDE SEQUENCE [LARGE SCALE GENOMIC DNA]</scope>
    <source>
        <strain evidence="2 3">E30</strain>
    </source>
</reference>
<evidence type="ECO:0000256" key="1">
    <source>
        <dbReference type="SAM" id="Phobius"/>
    </source>
</evidence>
<evidence type="ECO:0008006" key="4">
    <source>
        <dbReference type="Google" id="ProtNLM"/>
    </source>
</evidence>
<organism evidence="2 3">
    <name type="scientific">Leptospira kobayashii</name>
    <dbReference type="NCBI Taxonomy" id="1917830"/>
    <lineage>
        <taxon>Bacteria</taxon>
        <taxon>Pseudomonadati</taxon>
        <taxon>Spirochaetota</taxon>
        <taxon>Spirochaetia</taxon>
        <taxon>Leptospirales</taxon>
        <taxon>Leptospiraceae</taxon>
        <taxon>Leptospira</taxon>
    </lineage>
</organism>
<dbReference type="EMBL" id="AP025028">
    <property type="protein sequence ID" value="BDA77345.1"/>
    <property type="molecule type" value="Genomic_DNA"/>
</dbReference>
<keyword evidence="1" id="KW-1133">Transmembrane helix</keyword>
<feature type="transmembrane region" description="Helical" evidence="1">
    <location>
        <begin position="15"/>
        <end position="35"/>
    </location>
</feature>
<keyword evidence="1" id="KW-0812">Transmembrane</keyword>
<evidence type="ECO:0000313" key="3">
    <source>
        <dbReference type="Proteomes" id="UP000245263"/>
    </source>
</evidence>
<accession>A0ABN6K8U2</accession>
<keyword evidence="1" id="KW-0472">Membrane</keyword>
<keyword evidence="3" id="KW-1185">Reference proteome</keyword>